<gene>
    <name evidence="1" type="ORF">NCTC10672_02116</name>
</gene>
<dbReference type="Proteomes" id="UP000254186">
    <property type="component" value="Unassembled WGS sequence"/>
</dbReference>
<accession>A0A377JM68</accession>
<dbReference type="AlphaFoldDB" id="A0A377JM68"/>
<protein>
    <submittedName>
        <fullName evidence="1">Uncharacterized protein</fullName>
    </submittedName>
</protein>
<dbReference type="EMBL" id="UGHY01000002">
    <property type="protein sequence ID" value="STP06098.1"/>
    <property type="molecule type" value="Genomic_DNA"/>
</dbReference>
<name>A0A377JM68_HAEPA</name>
<organism evidence="1 2">
    <name type="scientific">Haemophilus parainfluenzae</name>
    <dbReference type="NCBI Taxonomy" id="729"/>
    <lineage>
        <taxon>Bacteria</taxon>
        <taxon>Pseudomonadati</taxon>
        <taxon>Pseudomonadota</taxon>
        <taxon>Gammaproteobacteria</taxon>
        <taxon>Pasteurellales</taxon>
        <taxon>Pasteurellaceae</taxon>
        <taxon>Haemophilus</taxon>
    </lineage>
</organism>
<evidence type="ECO:0000313" key="2">
    <source>
        <dbReference type="Proteomes" id="UP000254186"/>
    </source>
</evidence>
<proteinExistence type="predicted"/>
<reference evidence="1 2" key="1">
    <citation type="submission" date="2018-06" db="EMBL/GenBank/DDBJ databases">
        <authorList>
            <consortium name="Pathogen Informatics"/>
            <person name="Doyle S."/>
        </authorList>
    </citation>
    <scope>NUCLEOTIDE SEQUENCE [LARGE SCALE GENOMIC DNA]</scope>
    <source>
        <strain evidence="1 2">NCTC10672</strain>
    </source>
</reference>
<evidence type="ECO:0000313" key="1">
    <source>
        <dbReference type="EMBL" id="STP06098.1"/>
    </source>
</evidence>
<sequence>MQFINWNIQRKWLNKLYTYLKSMKNYLILFLSFLIIGCAEIVTRPPITQYNPQKHARIRVILEREKGEQRQSYTNFKVVENGKYKEYGFKVFLLDGYVADKEIISLGMPNKPKLYKKYAEKSYREFIIPAESEVILPNTKSIYCDEAWFFKTCYEHVSSSKFVAHAGKDYEIINSYHVYEILNEQESKEIERNSESLGSRRIP</sequence>